<sequence length="186" mass="19972">MTLPSTSCLALLLCLWTSTAAHAQPSLPATAGAQGLSTAQRADLVGEHNRWRTRVGVPPLRWSETLAASAQRWATRLATQGCQLQHSHGAEGENIYWGGPLTWSDGRVELQPVTGAAVASAWGGESADYRPATNDCAPGRVCGHYTQMVWADSQELGCGRQVCADQAQIWVCQYLPAGNIVGRRPY</sequence>
<gene>
    <name evidence="3" type="ORF">G3A44_08645</name>
</gene>
<dbReference type="SUPFAM" id="SSF55797">
    <property type="entry name" value="PR-1-like"/>
    <property type="match status" value="1"/>
</dbReference>
<dbReference type="Gene3D" id="3.40.33.10">
    <property type="entry name" value="CAP"/>
    <property type="match status" value="1"/>
</dbReference>
<evidence type="ECO:0000313" key="3">
    <source>
        <dbReference type="EMBL" id="NDY91258.1"/>
    </source>
</evidence>
<dbReference type="GO" id="GO:0005576">
    <property type="term" value="C:extracellular region"/>
    <property type="evidence" value="ECO:0007669"/>
    <property type="project" value="InterPro"/>
</dbReference>
<dbReference type="Pfam" id="PF00188">
    <property type="entry name" value="CAP"/>
    <property type="match status" value="1"/>
</dbReference>
<accession>A0A7C9TIR1</accession>
<dbReference type="EMBL" id="JAAGOH010000008">
    <property type="protein sequence ID" value="NDY91258.1"/>
    <property type="molecule type" value="Genomic_DNA"/>
</dbReference>
<evidence type="ECO:0000256" key="1">
    <source>
        <dbReference type="SAM" id="SignalP"/>
    </source>
</evidence>
<dbReference type="InterPro" id="IPR018244">
    <property type="entry name" value="Allrgn_V5/Tpx1_CS"/>
</dbReference>
<dbReference type="RefSeq" id="WP_163457113.1">
    <property type="nucleotide sequence ID" value="NZ_JAAGOH010000008.1"/>
</dbReference>
<dbReference type="InterPro" id="IPR001283">
    <property type="entry name" value="CRISP-related"/>
</dbReference>
<proteinExistence type="predicted"/>
<organism evidence="3 4">
    <name type="scientific">Ideonella livida</name>
    <dbReference type="NCBI Taxonomy" id="2707176"/>
    <lineage>
        <taxon>Bacteria</taxon>
        <taxon>Pseudomonadati</taxon>
        <taxon>Pseudomonadota</taxon>
        <taxon>Betaproteobacteria</taxon>
        <taxon>Burkholderiales</taxon>
        <taxon>Sphaerotilaceae</taxon>
        <taxon>Ideonella</taxon>
    </lineage>
</organism>
<name>A0A7C9TIR1_9BURK</name>
<dbReference type="InterPro" id="IPR002413">
    <property type="entry name" value="V5_allergen-like"/>
</dbReference>
<dbReference type="PANTHER" id="PTHR10334">
    <property type="entry name" value="CYSTEINE-RICH SECRETORY PROTEIN-RELATED"/>
    <property type="match status" value="1"/>
</dbReference>
<reference evidence="3 4" key="1">
    <citation type="submission" date="2020-02" db="EMBL/GenBank/DDBJ databases">
        <title>Ideonella bacterium strain TBM-1.</title>
        <authorList>
            <person name="Chen W.-M."/>
        </authorList>
    </citation>
    <scope>NUCLEOTIDE SEQUENCE [LARGE SCALE GENOMIC DNA]</scope>
    <source>
        <strain evidence="3 4">TBM-1</strain>
    </source>
</reference>
<dbReference type="PROSITE" id="PS01009">
    <property type="entry name" value="CRISP_1"/>
    <property type="match status" value="1"/>
</dbReference>
<dbReference type="Proteomes" id="UP000484255">
    <property type="component" value="Unassembled WGS sequence"/>
</dbReference>
<keyword evidence="1" id="KW-0732">Signal</keyword>
<keyword evidence="4" id="KW-1185">Reference proteome</keyword>
<evidence type="ECO:0000259" key="2">
    <source>
        <dbReference type="SMART" id="SM00198"/>
    </source>
</evidence>
<dbReference type="FunFam" id="3.40.33.10:FF:000004">
    <property type="entry name" value="CAP, cysteine-rich secretory protein, antigen 5"/>
    <property type="match status" value="1"/>
</dbReference>
<evidence type="ECO:0000313" key="4">
    <source>
        <dbReference type="Proteomes" id="UP000484255"/>
    </source>
</evidence>
<comment type="caution">
    <text evidence="3">The sequence shown here is derived from an EMBL/GenBank/DDBJ whole genome shotgun (WGS) entry which is preliminary data.</text>
</comment>
<protein>
    <submittedName>
        <fullName evidence="3">SCP-like extracellular</fullName>
    </submittedName>
</protein>
<dbReference type="SMART" id="SM00198">
    <property type="entry name" value="SCP"/>
    <property type="match status" value="1"/>
</dbReference>
<dbReference type="AlphaFoldDB" id="A0A7C9TIR1"/>
<dbReference type="PRINTS" id="PR00838">
    <property type="entry name" value="V5ALLERGEN"/>
</dbReference>
<feature type="domain" description="SCP" evidence="2">
    <location>
        <begin position="39"/>
        <end position="182"/>
    </location>
</feature>
<feature type="signal peptide" evidence="1">
    <location>
        <begin position="1"/>
        <end position="23"/>
    </location>
</feature>
<dbReference type="InterPro" id="IPR014044">
    <property type="entry name" value="CAP_dom"/>
</dbReference>
<feature type="chain" id="PRO_5028825024" evidence="1">
    <location>
        <begin position="24"/>
        <end position="186"/>
    </location>
</feature>
<dbReference type="PRINTS" id="PR00837">
    <property type="entry name" value="V5TPXLIKE"/>
</dbReference>
<dbReference type="InterPro" id="IPR035940">
    <property type="entry name" value="CAP_sf"/>
</dbReference>